<evidence type="ECO:0000313" key="1">
    <source>
        <dbReference type="EMBL" id="OAG14919.1"/>
    </source>
</evidence>
<dbReference type="KEGG" id="aalt:CC77DRAFT_484031"/>
<dbReference type="VEuPathDB" id="FungiDB:CC77DRAFT_484031"/>
<dbReference type="EMBL" id="KV441496">
    <property type="protein sequence ID" value="OAG14919.1"/>
    <property type="molecule type" value="Genomic_DNA"/>
</dbReference>
<gene>
    <name evidence="1" type="ORF">CC77DRAFT_484031</name>
</gene>
<name>A0A177D7M5_ALTAL</name>
<reference evidence="1 2" key="1">
    <citation type="submission" date="2016-05" db="EMBL/GenBank/DDBJ databases">
        <title>Comparative analysis of secretome profiles of manganese(II)-oxidizing ascomycete fungi.</title>
        <authorList>
            <consortium name="DOE Joint Genome Institute"/>
            <person name="Zeiner C.A."/>
            <person name="Purvine S.O."/>
            <person name="Zink E.M."/>
            <person name="Wu S."/>
            <person name="Pasa-Tolic L."/>
            <person name="Chaput D.L."/>
            <person name="Haridas S."/>
            <person name="Grigoriev I.V."/>
            <person name="Santelli C.M."/>
            <person name="Hansel C.M."/>
        </authorList>
    </citation>
    <scope>NUCLEOTIDE SEQUENCE [LARGE SCALE GENOMIC DNA]</scope>
    <source>
        <strain evidence="1 2">SRC1lrK2f</strain>
    </source>
</reference>
<dbReference type="AlphaFoldDB" id="A0A177D7M5"/>
<dbReference type="RefSeq" id="XP_018380340.1">
    <property type="nucleotide sequence ID" value="XM_018531859.1"/>
</dbReference>
<protein>
    <submittedName>
        <fullName evidence="1">Uncharacterized protein</fullName>
    </submittedName>
</protein>
<dbReference type="Proteomes" id="UP000077248">
    <property type="component" value="Unassembled WGS sequence"/>
</dbReference>
<proteinExistence type="predicted"/>
<keyword evidence="2" id="KW-1185">Reference proteome</keyword>
<evidence type="ECO:0000313" key="2">
    <source>
        <dbReference type="Proteomes" id="UP000077248"/>
    </source>
</evidence>
<dbReference type="GeneID" id="29117453"/>
<sequence>MGLVCFLKIMFTDSHNVGDRLVEPDAAFEIREARIQSFYLANNTYFHVLSQRRTNVPLFITCHLSTGLIVANRQDRGIQELNSLETAKSSTNIPYHHTTIPSCRSDVWNACPSTRSVVTLKIQPLVEHLEQLLGTIAISPFSS</sequence>
<organism evidence="1 2">
    <name type="scientific">Alternaria alternata</name>
    <name type="common">Alternaria rot fungus</name>
    <name type="synonym">Torula alternata</name>
    <dbReference type="NCBI Taxonomy" id="5599"/>
    <lineage>
        <taxon>Eukaryota</taxon>
        <taxon>Fungi</taxon>
        <taxon>Dikarya</taxon>
        <taxon>Ascomycota</taxon>
        <taxon>Pezizomycotina</taxon>
        <taxon>Dothideomycetes</taxon>
        <taxon>Pleosporomycetidae</taxon>
        <taxon>Pleosporales</taxon>
        <taxon>Pleosporineae</taxon>
        <taxon>Pleosporaceae</taxon>
        <taxon>Alternaria</taxon>
        <taxon>Alternaria sect. Alternaria</taxon>
        <taxon>Alternaria alternata complex</taxon>
    </lineage>
</organism>
<accession>A0A177D7M5</accession>